<reference evidence="2" key="1">
    <citation type="submission" date="2016-10" db="EMBL/GenBank/DDBJ databases">
        <authorList>
            <person name="Varghese N."/>
            <person name="Submissions S."/>
        </authorList>
    </citation>
    <scope>NUCLEOTIDE SEQUENCE [LARGE SCALE GENOMIC DNA]</scope>
    <source>
        <strain evidence="2">Nm71</strain>
    </source>
</reference>
<name>A0A1I0CH02_9PROT</name>
<sequence>MHDQNPSRPVTAAPNESLLKLRLITCSQSQDDARKWLLSFEIIETSAVFGPQFAEPGKTVEGFSFENFQDFKPGDTVSARAEYLGGAHHGYYQLTRPEKAD</sequence>
<evidence type="ECO:0000313" key="2">
    <source>
        <dbReference type="Proteomes" id="UP000199345"/>
    </source>
</evidence>
<evidence type="ECO:0000313" key="1">
    <source>
        <dbReference type="EMBL" id="SET18234.1"/>
    </source>
</evidence>
<protein>
    <submittedName>
        <fullName evidence="1">Uncharacterized protein</fullName>
    </submittedName>
</protein>
<dbReference type="Proteomes" id="UP000199345">
    <property type="component" value="Unassembled WGS sequence"/>
</dbReference>
<dbReference type="AlphaFoldDB" id="A0A1I0CH02"/>
<dbReference type="RefSeq" id="WP_090658446.1">
    <property type="nucleotide sequence ID" value="NZ_FOIA01000014.1"/>
</dbReference>
<keyword evidence="2" id="KW-1185">Reference proteome</keyword>
<accession>A0A1I0CH02</accession>
<gene>
    <name evidence="1" type="ORF">SAMN05216326_11478</name>
</gene>
<organism evidence="1 2">
    <name type="scientific">Nitrosomonas marina</name>
    <dbReference type="NCBI Taxonomy" id="917"/>
    <lineage>
        <taxon>Bacteria</taxon>
        <taxon>Pseudomonadati</taxon>
        <taxon>Pseudomonadota</taxon>
        <taxon>Betaproteobacteria</taxon>
        <taxon>Nitrosomonadales</taxon>
        <taxon>Nitrosomonadaceae</taxon>
        <taxon>Nitrosomonas</taxon>
    </lineage>
</organism>
<dbReference type="OrthoDB" id="9255660at2"/>
<dbReference type="EMBL" id="FOIA01000014">
    <property type="protein sequence ID" value="SET18234.1"/>
    <property type="molecule type" value="Genomic_DNA"/>
</dbReference>
<proteinExistence type="predicted"/>